<proteinExistence type="predicted"/>
<organism evidence="1 2">
    <name type="scientific">Oryza meyeriana var. granulata</name>
    <dbReference type="NCBI Taxonomy" id="110450"/>
    <lineage>
        <taxon>Eukaryota</taxon>
        <taxon>Viridiplantae</taxon>
        <taxon>Streptophyta</taxon>
        <taxon>Embryophyta</taxon>
        <taxon>Tracheophyta</taxon>
        <taxon>Spermatophyta</taxon>
        <taxon>Magnoliopsida</taxon>
        <taxon>Liliopsida</taxon>
        <taxon>Poales</taxon>
        <taxon>Poaceae</taxon>
        <taxon>BOP clade</taxon>
        <taxon>Oryzoideae</taxon>
        <taxon>Oryzeae</taxon>
        <taxon>Oryzinae</taxon>
        <taxon>Oryza</taxon>
        <taxon>Oryza meyeriana</taxon>
    </lineage>
</organism>
<dbReference type="Gene3D" id="3.40.50.720">
    <property type="entry name" value="NAD(P)-binding Rossmann-like Domain"/>
    <property type="match status" value="1"/>
</dbReference>
<name>A0A6G1E089_9ORYZ</name>
<evidence type="ECO:0000313" key="1">
    <source>
        <dbReference type="EMBL" id="KAF0918200.1"/>
    </source>
</evidence>
<feature type="non-terminal residue" evidence="1">
    <location>
        <position position="1"/>
    </location>
</feature>
<gene>
    <name evidence="1" type="ORF">E2562_023135</name>
</gene>
<evidence type="ECO:0000313" key="2">
    <source>
        <dbReference type="Proteomes" id="UP000479710"/>
    </source>
</evidence>
<dbReference type="AlphaFoldDB" id="A0A6G1E089"/>
<accession>A0A6G1E089</accession>
<sequence length="67" mass="7751">IYVSSMTLSMASVMRSWSRIPRPFSSMRRRNLEEIPWVVTGAGYVVESTVFFTDKDKEAADLLKRFC</sequence>
<comment type="caution">
    <text evidence="1">The sequence shown here is derived from an EMBL/GenBank/DDBJ whole genome shotgun (WGS) entry which is preliminary data.</text>
</comment>
<protein>
    <submittedName>
        <fullName evidence="1">Uncharacterized protein</fullName>
    </submittedName>
</protein>
<dbReference type="EMBL" id="SPHZ02000005">
    <property type="protein sequence ID" value="KAF0918200.1"/>
    <property type="molecule type" value="Genomic_DNA"/>
</dbReference>
<keyword evidence="2" id="KW-1185">Reference proteome</keyword>
<dbReference type="Proteomes" id="UP000479710">
    <property type="component" value="Unassembled WGS sequence"/>
</dbReference>
<reference evidence="1 2" key="1">
    <citation type="submission" date="2019-11" db="EMBL/GenBank/DDBJ databases">
        <title>Whole genome sequence of Oryza granulata.</title>
        <authorList>
            <person name="Li W."/>
        </authorList>
    </citation>
    <scope>NUCLEOTIDE SEQUENCE [LARGE SCALE GENOMIC DNA]</scope>
    <source>
        <strain evidence="2">cv. Menghai</strain>
        <tissue evidence="1">Leaf</tissue>
    </source>
</reference>